<organism evidence="3 4">
    <name type="scientific">Oncorhynchus tshawytscha</name>
    <name type="common">Chinook salmon</name>
    <name type="synonym">Salmo tshawytscha</name>
    <dbReference type="NCBI Taxonomy" id="74940"/>
    <lineage>
        <taxon>Eukaryota</taxon>
        <taxon>Metazoa</taxon>
        <taxon>Chordata</taxon>
        <taxon>Craniata</taxon>
        <taxon>Vertebrata</taxon>
        <taxon>Euteleostomi</taxon>
        <taxon>Actinopterygii</taxon>
        <taxon>Neopterygii</taxon>
        <taxon>Teleostei</taxon>
        <taxon>Protacanthopterygii</taxon>
        <taxon>Salmoniformes</taxon>
        <taxon>Salmonidae</taxon>
        <taxon>Salmoninae</taxon>
        <taxon>Oncorhynchus</taxon>
    </lineage>
</organism>
<keyword evidence="4" id="KW-1185">Reference proteome</keyword>
<feature type="compositionally biased region" description="Basic residues" evidence="1">
    <location>
        <begin position="86"/>
        <end position="95"/>
    </location>
</feature>
<name>A0AAZ3R1R5_ONCTS</name>
<dbReference type="Gene3D" id="1.10.10.10">
    <property type="entry name" value="Winged helix-like DNA-binding domain superfamily/Winged helix DNA-binding domain"/>
    <property type="match status" value="1"/>
</dbReference>
<dbReference type="SUPFAM" id="SSF46689">
    <property type="entry name" value="Homeodomain-like"/>
    <property type="match status" value="1"/>
</dbReference>
<reference evidence="3" key="3">
    <citation type="submission" date="2025-09" db="UniProtKB">
        <authorList>
            <consortium name="Ensembl"/>
        </authorList>
    </citation>
    <scope>IDENTIFICATION</scope>
</reference>
<dbReference type="Proteomes" id="UP000694402">
    <property type="component" value="Unassembled WGS sequence"/>
</dbReference>
<protein>
    <recommendedName>
        <fullName evidence="2">Sleeping Beauty transposase HTH domain-containing protein</fullName>
    </recommendedName>
</protein>
<proteinExistence type="predicted"/>
<evidence type="ECO:0000256" key="1">
    <source>
        <dbReference type="SAM" id="MobiDB-lite"/>
    </source>
</evidence>
<evidence type="ECO:0000313" key="4">
    <source>
        <dbReference type="Proteomes" id="UP000694402"/>
    </source>
</evidence>
<reference evidence="3" key="2">
    <citation type="submission" date="2025-08" db="UniProtKB">
        <authorList>
            <consortium name="Ensembl"/>
        </authorList>
    </citation>
    <scope>IDENTIFICATION</scope>
</reference>
<dbReference type="InterPro" id="IPR036388">
    <property type="entry name" value="WH-like_DNA-bd_sf"/>
</dbReference>
<evidence type="ECO:0000313" key="3">
    <source>
        <dbReference type="Ensembl" id="ENSOTSP00005134074.1"/>
    </source>
</evidence>
<feature type="region of interest" description="Disordered" evidence="1">
    <location>
        <begin position="61"/>
        <end position="105"/>
    </location>
</feature>
<dbReference type="Pfam" id="PF25787">
    <property type="entry name" value="HTH_SB"/>
    <property type="match status" value="1"/>
</dbReference>
<dbReference type="Ensembl" id="ENSOTST00005166478.1">
    <property type="protein sequence ID" value="ENSOTSP00005134074.1"/>
    <property type="gene ID" value="ENSOTSG00005055372.1"/>
</dbReference>
<evidence type="ECO:0000259" key="2">
    <source>
        <dbReference type="Pfam" id="PF25787"/>
    </source>
</evidence>
<feature type="domain" description="Sleeping Beauty transposase HTH" evidence="2">
    <location>
        <begin position="9"/>
        <end position="56"/>
    </location>
</feature>
<dbReference type="InterPro" id="IPR057667">
    <property type="entry name" value="HTH_SB"/>
</dbReference>
<dbReference type="AlphaFoldDB" id="A0AAZ3R1R5"/>
<sequence length="159" mass="17869">MSEQKQGHEELSIVLRYMTVSRHRSGEGYQNISAALKVPKNTVASIILKWKKFGTIKTLPRAGRPAKLSNRGRRGLGQGGPVRTPERRRLRAMRPPKHDPAKPHCFLKHFSLNPEASRTNESEETLSDWQPCQRACALPATGVARARWDKDNPDGQTLP</sequence>
<reference evidence="4" key="1">
    <citation type="journal article" date="2018" name="PLoS ONE">
        <title>Chinook salmon (Oncorhynchus tshawytscha) genome and transcriptome.</title>
        <authorList>
            <person name="Christensen K.A."/>
            <person name="Leong J.S."/>
            <person name="Sakhrani D."/>
            <person name="Biagi C.A."/>
            <person name="Minkley D.R."/>
            <person name="Withler R.E."/>
            <person name="Rondeau E.B."/>
            <person name="Koop B.F."/>
            <person name="Devlin R.H."/>
        </authorList>
    </citation>
    <scope>NUCLEOTIDE SEQUENCE [LARGE SCALE GENOMIC DNA]</scope>
</reference>
<accession>A0AAZ3R1R5</accession>
<dbReference type="GeneTree" id="ENSGT01120000272353"/>
<dbReference type="InterPro" id="IPR009057">
    <property type="entry name" value="Homeodomain-like_sf"/>
</dbReference>